<protein>
    <submittedName>
        <fullName evidence="4">Iron-regulated ABC transporter membrane component SufB</fullName>
    </submittedName>
</protein>
<evidence type="ECO:0000313" key="4">
    <source>
        <dbReference type="EMBL" id="RZS43335.1"/>
    </source>
</evidence>
<comment type="similarity">
    <text evidence="1">Belongs to the iron-sulfur cluster assembly SufBD family.</text>
</comment>
<dbReference type="Pfam" id="PF19295">
    <property type="entry name" value="SufBD_N"/>
    <property type="match status" value="1"/>
</dbReference>
<organism evidence="4 5">
    <name type="scientific">Herbihabitans rhizosphaerae</name>
    <dbReference type="NCBI Taxonomy" id="1872711"/>
    <lineage>
        <taxon>Bacteria</taxon>
        <taxon>Bacillati</taxon>
        <taxon>Actinomycetota</taxon>
        <taxon>Actinomycetes</taxon>
        <taxon>Pseudonocardiales</taxon>
        <taxon>Pseudonocardiaceae</taxon>
        <taxon>Herbihabitans</taxon>
    </lineage>
</organism>
<reference evidence="4 5" key="1">
    <citation type="submission" date="2019-02" db="EMBL/GenBank/DDBJ databases">
        <title>Genomic Encyclopedia of Type Strains, Phase IV (KMG-IV): sequencing the most valuable type-strain genomes for metagenomic binning, comparative biology and taxonomic classification.</title>
        <authorList>
            <person name="Goeker M."/>
        </authorList>
    </citation>
    <scope>NUCLEOTIDE SEQUENCE [LARGE SCALE GENOMIC DNA]</scope>
    <source>
        <strain evidence="4 5">DSM 101727</strain>
    </source>
</reference>
<dbReference type="Pfam" id="PF01458">
    <property type="entry name" value="SUFBD_core"/>
    <property type="match status" value="1"/>
</dbReference>
<dbReference type="InterPro" id="IPR010231">
    <property type="entry name" value="SUF_FeS_clus_asmbl_SufB"/>
</dbReference>
<accession>A0A4Q7L2B4</accession>
<dbReference type="Proteomes" id="UP000294257">
    <property type="component" value="Unassembled WGS sequence"/>
</dbReference>
<proteinExistence type="inferred from homology"/>
<sequence>MTTAAEQRPTTTPLSQEETLASIGRYEFGWADSDSAGESARRGLNEDVVRDISGKKSEPEWMLESRMKALRLFDRKPMPNWGADLSGINFDTIKYFVRSTEQQAASWEDLPEEIKNTYDRLGIPEAEKQRLVAGVAAQYESEVVYHKIREDLEEKGVIFLDTDTALKEHPELFQEYYGSVIPHGDNKFSALNGAVWSGGSFIYVPPGVHVDIPLQAYFRINTENMGQFERTLIIVDEDAYVHYVEGCTAPIYSSDSLHSAVVEIVVKKGGRCRYTTIQNWSNNVYNLVTKRAKAEEGATMEWIDGNIGSKVTMKYPSVFLMGEHAKGEVLSIAFAGEGQHQDAGAKMVHMAPHTSSTIVSKSVARGGGRTSYRGLVQVNKRAYGSKSTVKCDALLVDQISRSDTYPYVDIREDDVQMGHEATVSKVSEDQLFYLMSRGLTEDEAMAMVVRGFVEPIARELPMEYALELNRLIELQMEGAVG</sequence>
<dbReference type="InterPro" id="IPR000825">
    <property type="entry name" value="SUF_FeS_clus_asmbl_SufBD_core"/>
</dbReference>
<dbReference type="GO" id="GO:0016226">
    <property type="term" value="P:iron-sulfur cluster assembly"/>
    <property type="evidence" value="ECO:0007669"/>
    <property type="project" value="InterPro"/>
</dbReference>
<comment type="caution">
    <text evidence="4">The sequence shown here is derived from an EMBL/GenBank/DDBJ whole genome shotgun (WGS) entry which is preliminary data.</text>
</comment>
<name>A0A4Q7L2B4_9PSEU</name>
<dbReference type="PANTHER" id="PTHR30508">
    <property type="entry name" value="FES CLUSTER ASSEMBLY PROTEIN SUF"/>
    <property type="match status" value="1"/>
</dbReference>
<dbReference type="SUPFAM" id="SSF101960">
    <property type="entry name" value="Stabilizer of iron transporter SufD"/>
    <property type="match status" value="1"/>
</dbReference>
<feature type="domain" description="SUF system FeS cluster assembly SufBD core" evidence="2">
    <location>
        <begin position="218"/>
        <end position="452"/>
    </location>
</feature>
<evidence type="ECO:0000259" key="3">
    <source>
        <dbReference type="Pfam" id="PF19295"/>
    </source>
</evidence>
<feature type="domain" description="SUF system FeS cluster assembly SufBD N-terminal" evidence="3">
    <location>
        <begin position="150"/>
        <end position="215"/>
    </location>
</feature>
<dbReference type="AlphaFoldDB" id="A0A4Q7L2B4"/>
<evidence type="ECO:0000313" key="5">
    <source>
        <dbReference type="Proteomes" id="UP000294257"/>
    </source>
</evidence>
<keyword evidence="5" id="KW-1185">Reference proteome</keyword>
<dbReference type="InterPro" id="IPR037284">
    <property type="entry name" value="SUF_FeS_clus_asmbl_SufBD_sf"/>
</dbReference>
<dbReference type="OrthoDB" id="9803529at2"/>
<gene>
    <name evidence="4" type="ORF">EV193_102314</name>
</gene>
<evidence type="ECO:0000256" key="1">
    <source>
        <dbReference type="ARBA" id="ARBA00043967"/>
    </source>
</evidence>
<dbReference type="InterPro" id="IPR055346">
    <property type="entry name" value="Fe-S_cluster_assembly_SufBD"/>
</dbReference>
<dbReference type="EMBL" id="SGWQ01000002">
    <property type="protein sequence ID" value="RZS43335.1"/>
    <property type="molecule type" value="Genomic_DNA"/>
</dbReference>
<dbReference type="InterPro" id="IPR045595">
    <property type="entry name" value="SufBD_N"/>
</dbReference>
<dbReference type="RefSeq" id="WP_130343195.1">
    <property type="nucleotide sequence ID" value="NZ_SGWQ01000002.1"/>
</dbReference>
<evidence type="ECO:0000259" key="2">
    <source>
        <dbReference type="Pfam" id="PF01458"/>
    </source>
</evidence>
<dbReference type="PANTHER" id="PTHR30508:SF1">
    <property type="entry name" value="UPF0051 PROTEIN ABCI8, CHLOROPLASTIC-RELATED"/>
    <property type="match status" value="1"/>
</dbReference>
<dbReference type="NCBIfam" id="TIGR01980">
    <property type="entry name" value="sufB"/>
    <property type="match status" value="1"/>
</dbReference>